<dbReference type="NCBIfam" id="TIGR00048">
    <property type="entry name" value="rRNA_mod_RlmN"/>
    <property type="match status" value="1"/>
</dbReference>
<dbReference type="AlphaFoldDB" id="A0A193LED4"/>
<dbReference type="InterPro" id="IPR013785">
    <property type="entry name" value="Aldolase_TIM"/>
</dbReference>
<evidence type="ECO:0000256" key="9">
    <source>
        <dbReference type="ARBA" id="ARBA00022694"/>
    </source>
</evidence>
<proteinExistence type="inferred from homology"/>
<feature type="binding site" evidence="14">
    <location>
        <begin position="169"/>
        <end position="170"/>
    </location>
    <ligand>
        <name>S-adenosyl-L-methionine</name>
        <dbReference type="ChEBI" id="CHEBI:59789"/>
    </ligand>
</feature>
<organism evidence="16 17">
    <name type="scientific">Woeseia oceani</name>
    <dbReference type="NCBI Taxonomy" id="1548547"/>
    <lineage>
        <taxon>Bacteria</taxon>
        <taxon>Pseudomonadati</taxon>
        <taxon>Pseudomonadota</taxon>
        <taxon>Gammaproteobacteria</taxon>
        <taxon>Woeseiales</taxon>
        <taxon>Woeseiaceae</taxon>
        <taxon>Woeseia</taxon>
    </lineage>
</organism>
<feature type="binding site" evidence="14">
    <location>
        <position position="123"/>
    </location>
    <ligand>
        <name>[4Fe-4S] cluster</name>
        <dbReference type="ChEBI" id="CHEBI:49883"/>
        <note>4Fe-4S-S-AdoMet</note>
    </ligand>
</feature>
<evidence type="ECO:0000256" key="4">
    <source>
        <dbReference type="ARBA" id="ARBA00022490"/>
    </source>
</evidence>
<dbReference type="SUPFAM" id="SSF102114">
    <property type="entry name" value="Radical SAM enzymes"/>
    <property type="match status" value="1"/>
</dbReference>
<dbReference type="PROSITE" id="PS51918">
    <property type="entry name" value="RADICAL_SAM"/>
    <property type="match status" value="1"/>
</dbReference>
<evidence type="ECO:0000256" key="13">
    <source>
        <dbReference type="ARBA" id="ARBA00023157"/>
    </source>
</evidence>
<dbReference type="RefSeq" id="WP_068614145.1">
    <property type="nucleotide sequence ID" value="NZ_CP016268.1"/>
</dbReference>
<comment type="miscellaneous">
    <text evidence="14">Reaction proceeds by a ping-pong mechanism involving intermediate methylation of a conserved cysteine residue.</text>
</comment>
<dbReference type="KEGG" id="woc:BA177_05965"/>
<dbReference type="GO" id="GO:0000049">
    <property type="term" value="F:tRNA binding"/>
    <property type="evidence" value="ECO:0007669"/>
    <property type="project" value="UniProtKB-UniRule"/>
</dbReference>
<dbReference type="PANTHER" id="PTHR30544:SF5">
    <property type="entry name" value="RADICAL SAM CORE DOMAIN-CONTAINING PROTEIN"/>
    <property type="match status" value="1"/>
</dbReference>
<keyword evidence="6 14" id="KW-0489">Methyltransferase</keyword>
<keyword evidence="8 14" id="KW-0949">S-adenosyl-L-methionine</keyword>
<reference evidence="16 17" key="1">
    <citation type="submission" date="2016-06" db="EMBL/GenBank/DDBJ databases">
        <title>Complete genome sequence of a deep-branching marine Gamma Proteobacterium Woeseia oceani type strain XK5.</title>
        <authorList>
            <person name="Mu D."/>
            <person name="Du Z."/>
        </authorList>
    </citation>
    <scope>NUCLEOTIDE SEQUENCE [LARGE SCALE GENOMIC DNA]</scope>
    <source>
        <strain evidence="16 17">XK5</strain>
    </source>
</reference>
<evidence type="ECO:0000256" key="14">
    <source>
        <dbReference type="HAMAP-Rule" id="MF_01849"/>
    </source>
</evidence>
<evidence type="ECO:0000256" key="2">
    <source>
        <dbReference type="ARBA" id="ARBA00007544"/>
    </source>
</evidence>
<dbReference type="Proteomes" id="UP000092695">
    <property type="component" value="Chromosome"/>
</dbReference>
<dbReference type="GO" id="GO:0019843">
    <property type="term" value="F:rRNA binding"/>
    <property type="evidence" value="ECO:0007669"/>
    <property type="project" value="UniProtKB-UniRule"/>
</dbReference>
<feature type="binding site" evidence="14">
    <location>
        <position position="300"/>
    </location>
    <ligand>
        <name>S-adenosyl-L-methionine</name>
        <dbReference type="ChEBI" id="CHEBI:59789"/>
    </ligand>
</feature>
<dbReference type="EC" id="2.1.1.192" evidence="14"/>
<feature type="binding site" evidence="14">
    <location>
        <begin position="223"/>
        <end position="225"/>
    </location>
    <ligand>
        <name>S-adenosyl-L-methionine</name>
        <dbReference type="ChEBI" id="CHEBI:59789"/>
    </ligand>
</feature>
<dbReference type="GO" id="GO:0005737">
    <property type="term" value="C:cytoplasm"/>
    <property type="evidence" value="ECO:0007669"/>
    <property type="project" value="UniProtKB-SubCell"/>
</dbReference>
<keyword evidence="5 14" id="KW-0698">rRNA processing</keyword>
<dbReference type="SFLD" id="SFLDS00029">
    <property type="entry name" value="Radical_SAM"/>
    <property type="match status" value="1"/>
</dbReference>
<feature type="binding site" evidence="14">
    <location>
        <position position="116"/>
    </location>
    <ligand>
        <name>[4Fe-4S] cluster</name>
        <dbReference type="ChEBI" id="CHEBI:49883"/>
        <note>4Fe-4S-S-AdoMet</note>
    </ligand>
</feature>
<protein>
    <recommendedName>
        <fullName evidence="14">Dual-specificity RNA methyltransferase RlmN</fullName>
        <ecNumber evidence="14">2.1.1.192</ecNumber>
    </recommendedName>
    <alternativeName>
        <fullName evidence="14">23S rRNA (adenine(2503)-C(2))-methyltransferase</fullName>
    </alternativeName>
    <alternativeName>
        <fullName evidence="14">23S rRNA m2A2503 methyltransferase</fullName>
    </alternativeName>
    <alternativeName>
        <fullName evidence="14">Ribosomal RNA large subunit methyltransferase N</fullName>
    </alternativeName>
    <alternativeName>
        <fullName evidence="14">tRNA (adenine(37)-C(2))-methyltransferase</fullName>
    </alternativeName>
    <alternativeName>
        <fullName evidence="14">tRNA m2A37 methyltransferase</fullName>
    </alternativeName>
</protein>
<feature type="domain" description="Radical SAM core" evidence="15">
    <location>
        <begin position="102"/>
        <end position="337"/>
    </location>
</feature>
<comment type="catalytic activity">
    <reaction evidence="14">
        <text>adenosine(37) in tRNA + 2 reduced [2Fe-2S]-[ferredoxin] + 2 S-adenosyl-L-methionine = 2-methyladenosine(37) in tRNA + 5'-deoxyadenosine + L-methionine + 2 oxidized [2Fe-2S]-[ferredoxin] + S-adenosyl-L-homocysteine</text>
        <dbReference type="Rhea" id="RHEA:43332"/>
        <dbReference type="Rhea" id="RHEA-COMP:10000"/>
        <dbReference type="Rhea" id="RHEA-COMP:10001"/>
        <dbReference type="Rhea" id="RHEA-COMP:10162"/>
        <dbReference type="Rhea" id="RHEA-COMP:10485"/>
        <dbReference type="ChEBI" id="CHEBI:17319"/>
        <dbReference type="ChEBI" id="CHEBI:33737"/>
        <dbReference type="ChEBI" id="CHEBI:33738"/>
        <dbReference type="ChEBI" id="CHEBI:57844"/>
        <dbReference type="ChEBI" id="CHEBI:57856"/>
        <dbReference type="ChEBI" id="CHEBI:59789"/>
        <dbReference type="ChEBI" id="CHEBI:74411"/>
        <dbReference type="ChEBI" id="CHEBI:74497"/>
        <dbReference type="EC" id="2.1.1.192"/>
    </reaction>
</comment>
<comment type="subcellular location">
    <subcellularLocation>
        <location evidence="1 14">Cytoplasm</location>
    </subcellularLocation>
</comment>
<dbReference type="Gene3D" id="3.20.20.70">
    <property type="entry name" value="Aldolase class I"/>
    <property type="match status" value="1"/>
</dbReference>
<dbReference type="HAMAP" id="MF_01849">
    <property type="entry name" value="RNA_methyltr_RlmN"/>
    <property type="match status" value="1"/>
</dbReference>
<dbReference type="InterPro" id="IPR007197">
    <property type="entry name" value="rSAM"/>
</dbReference>
<keyword evidence="17" id="KW-1185">Reference proteome</keyword>
<dbReference type="GO" id="GO:0070040">
    <property type="term" value="F:rRNA (adenine(2503)-C2-)-methyltransferase activity"/>
    <property type="evidence" value="ECO:0007669"/>
    <property type="project" value="UniProtKB-UniRule"/>
</dbReference>
<dbReference type="InterPro" id="IPR027492">
    <property type="entry name" value="RNA_MTrfase_RlmN"/>
</dbReference>
<dbReference type="GO" id="GO:0030488">
    <property type="term" value="P:tRNA methylation"/>
    <property type="evidence" value="ECO:0007669"/>
    <property type="project" value="UniProtKB-UniRule"/>
</dbReference>
<dbReference type="EMBL" id="CP016268">
    <property type="protein sequence ID" value="ANO50811.1"/>
    <property type="molecule type" value="Genomic_DNA"/>
</dbReference>
<dbReference type="SFLD" id="SFLDF00275">
    <property type="entry name" value="adenosine_C2_methyltransferase"/>
    <property type="match status" value="1"/>
</dbReference>
<dbReference type="Pfam" id="PF04055">
    <property type="entry name" value="Radical_SAM"/>
    <property type="match status" value="1"/>
</dbReference>
<evidence type="ECO:0000256" key="12">
    <source>
        <dbReference type="ARBA" id="ARBA00023014"/>
    </source>
</evidence>
<sequence length="368" mass="40512">MNANPQKTNLLGLPQSSLEAFIADMGEKPFRTRQLMQWMYQRGARDFADMTDLSKKLRERLESTAVIEGPTVMSEQASSDGTVKWLFVSGAGQAVETVFIPEPTRGTLCISSQVGCALDCAFCATGAQGFNRNLTTAEILGQVSHANSVLPPRPNGDPAVSNVVFMGMGEPLANYRNVLPAIKLLVSDNAYGLSRRRVTLSTSGIVPHIERLGDDCNVALAVSLHAPNDALRDKLVPINRVHPIAELLEACWRYADKHSRRFITFEYVMLRDVNDSVQHAEELSALLRGKPAKVNLIPFNPFEGSEFRRSGRDTIEAFQNRLRKHGIVATTRKTRGDDIDAACGQLAGKVKDRIRVRLGDKNIRVATA</sequence>
<evidence type="ECO:0000256" key="3">
    <source>
        <dbReference type="ARBA" id="ARBA00022485"/>
    </source>
</evidence>
<keyword evidence="11 14" id="KW-0408">Iron</keyword>
<name>A0A193LED4_9GAMM</name>
<feature type="active site" description="S-methylcysteine intermediate" evidence="14">
    <location>
        <position position="343"/>
    </location>
</feature>
<keyword evidence="9 14" id="KW-0819">tRNA processing</keyword>
<dbReference type="InterPro" id="IPR048641">
    <property type="entry name" value="RlmN_N"/>
</dbReference>
<evidence type="ECO:0000256" key="10">
    <source>
        <dbReference type="ARBA" id="ARBA00022723"/>
    </source>
</evidence>
<dbReference type="Gene3D" id="1.10.150.530">
    <property type="match status" value="1"/>
</dbReference>
<comment type="cofactor">
    <cofactor evidence="14">
        <name>[4Fe-4S] cluster</name>
        <dbReference type="ChEBI" id="CHEBI:49883"/>
    </cofactor>
    <text evidence="14">Binds 1 [4Fe-4S] cluster. The cluster is coordinated with 3 cysteines and an exchangeable S-adenosyl-L-methionine.</text>
</comment>
<dbReference type="FunFam" id="1.10.150.530:FF:000003">
    <property type="entry name" value="Dual-specificity RNA methyltransferase RlmN"/>
    <property type="match status" value="1"/>
</dbReference>
<dbReference type="PANTHER" id="PTHR30544">
    <property type="entry name" value="23S RRNA METHYLTRANSFERASE"/>
    <property type="match status" value="1"/>
</dbReference>
<evidence type="ECO:0000313" key="17">
    <source>
        <dbReference type="Proteomes" id="UP000092695"/>
    </source>
</evidence>
<dbReference type="InterPro" id="IPR058240">
    <property type="entry name" value="rSAM_sf"/>
</dbReference>
<keyword evidence="10 14" id="KW-0479">Metal-binding</keyword>
<evidence type="ECO:0000256" key="1">
    <source>
        <dbReference type="ARBA" id="ARBA00004496"/>
    </source>
</evidence>
<dbReference type="FunFam" id="3.20.20.70:FF:000008">
    <property type="entry name" value="Dual-specificity RNA methyltransferase RlmN"/>
    <property type="match status" value="1"/>
</dbReference>
<dbReference type="GO" id="GO:0070475">
    <property type="term" value="P:rRNA base methylation"/>
    <property type="evidence" value="ECO:0007669"/>
    <property type="project" value="UniProtKB-UniRule"/>
</dbReference>
<gene>
    <name evidence="14" type="primary">rlmN</name>
    <name evidence="16" type="ORF">BA177_05965</name>
</gene>
<dbReference type="CDD" id="cd01335">
    <property type="entry name" value="Radical_SAM"/>
    <property type="match status" value="1"/>
</dbReference>
<dbReference type="SFLD" id="SFLDG01062">
    <property type="entry name" value="methyltransferase_(Class_A)"/>
    <property type="match status" value="1"/>
</dbReference>
<comment type="function">
    <text evidence="14">Specifically methylates position 2 of adenine 2503 in 23S rRNA and position 2 of adenine 37 in tRNAs. m2A2503 modification seems to play a crucial role in the proofreading step occurring at the peptidyl transferase center and thus would serve to optimize ribosomal fidelity.</text>
</comment>
<dbReference type="GO" id="GO:0046872">
    <property type="term" value="F:metal ion binding"/>
    <property type="evidence" value="ECO:0007669"/>
    <property type="project" value="UniProtKB-KW"/>
</dbReference>
<feature type="binding site" evidence="14">
    <location>
        <position position="201"/>
    </location>
    <ligand>
        <name>S-adenosyl-L-methionine</name>
        <dbReference type="ChEBI" id="CHEBI:59789"/>
    </ligand>
</feature>
<feature type="binding site" evidence="14">
    <location>
        <position position="120"/>
    </location>
    <ligand>
        <name>[4Fe-4S] cluster</name>
        <dbReference type="ChEBI" id="CHEBI:49883"/>
        <note>4Fe-4S-S-AdoMet</note>
    </ligand>
</feature>
<keyword evidence="7 14" id="KW-0808">Transferase</keyword>
<evidence type="ECO:0000256" key="6">
    <source>
        <dbReference type="ARBA" id="ARBA00022603"/>
    </source>
</evidence>
<comment type="catalytic activity">
    <reaction evidence="14">
        <text>adenosine(2503) in 23S rRNA + 2 reduced [2Fe-2S]-[ferredoxin] + 2 S-adenosyl-L-methionine = 2-methyladenosine(2503) in 23S rRNA + 5'-deoxyadenosine + L-methionine + 2 oxidized [2Fe-2S]-[ferredoxin] + S-adenosyl-L-homocysteine</text>
        <dbReference type="Rhea" id="RHEA:42916"/>
        <dbReference type="Rhea" id="RHEA-COMP:10000"/>
        <dbReference type="Rhea" id="RHEA-COMP:10001"/>
        <dbReference type="Rhea" id="RHEA-COMP:10152"/>
        <dbReference type="Rhea" id="RHEA-COMP:10282"/>
        <dbReference type="ChEBI" id="CHEBI:17319"/>
        <dbReference type="ChEBI" id="CHEBI:33737"/>
        <dbReference type="ChEBI" id="CHEBI:33738"/>
        <dbReference type="ChEBI" id="CHEBI:57844"/>
        <dbReference type="ChEBI" id="CHEBI:57856"/>
        <dbReference type="ChEBI" id="CHEBI:59789"/>
        <dbReference type="ChEBI" id="CHEBI:74411"/>
        <dbReference type="ChEBI" id="CHEBI:74497"/>
        <dbReference type="EC" id="2.1.1.192"/>
    </reaction>
</comment>
<evidence type="ECO:0000259" key="15">
    <source>
        <dbReference type="PROSITE" id="PS51918"/>
    </source>
</evidence>
<dbReference type="Pfam" id="PF21016">
    <property type="entry name" value="RlmN_N"/>
    <property type="match status" value="1"/>
</dbReference>
<evidence type="ECO:0000256" key="7">
    <source>
        <dbReference type="ARBA" id="ARBA00022679"/>
    </source>
</evidence>
<evidence type="ECO:0000256" key="5">
    <source>
        <dbReference type="ARBA" id="ARBA00022552"/>
    </source>
</evidence>
<keyword evidence="3 14" id="KW-0004">4Fe-4S</keyword>
<keyword evidence="13 14" id="KW-1015">Disulfide bond</keyword>
<feature type="active site" description="Proton acceptor" evidence="14">
    <location>
        <position position="96"/>
    </location>
</feature>
<comment type="similarity">
    <text evidence="2 14">Belongs to the radical SAM superfamily. RlmN family.</text>
</comment>
<dbReference type="GO" id="GO:0002935">
    <property type="term" value="F:tRNA (adenine(37)-C2)-methyltransferase activity"/>
    <property type="evidence" value="ECO:0007669"/>
    <property type="project" value="UniProtKB-UniRule"/>
</dbReference>
<comment type="caution">
    <text evidence="14">Lacks conserved residue(s) required for the propagation of feature annotation.</text>
</comment>
<evidence type="ECO:0000256" key="8">
    <source>
        <dbReference type="ARBA" id="ARBA00022691"/>
    </source>
</evidence>
<accession>A0A193LED4</accession>
<dbReference type="STRING" id="1548547.BA177_05965"/>
<dbReference type="InterPro" id="IPR040072">
    <property type="entry name" value="Methyltransferase_A"/>
</dbReference>
<dbReference type="PIRSF" id="PIRSF006004">
    <property type="entry name" value="CHP00048"/>
    <property type="match status" value="1"/>
</dbReference>
<dbReference type="InterPro" id="IPR004383">
    <property type="entry name" value="rRNA_lsu_MTrfase_RlmN/Cfr"/>
</dbReference>
<keyword evidence="12 14" id="KW-0411">Iron-sulfur</keyword>
<keyword evidence="4 14" id="KW-0963">Cytoplasm</keyword>
<dbReference type="OrthoDB" id="9793973at2"/>
<evidence type="ECO:0000313" key="16">
    <source>
        <dbReference type="EMBL" id="ANO50811.1"/>
    </source>
</evidence>
<evidence type="ECO:0000256" key="11">
    <source>
        <dbReference type="ARBA" id="ARBA00023004"/>
    </source>
</evidence>
<dbReference type="GO" id="GO:0051539">
    <property type="term" value="F:4 iron, 4 sulfur cluster binding"/>
    <property type="evidence" value="ECO:0007669"/>
    <property type="project" value="UniProtKB-UniRule"/>
</dbReference>